<evidence type="ECO:0000256" key="1">
    <source>
        <dbReference type="SAM" id="SignalP"/>
    </source>
</evidence>
<feature type="signal peptide" evidence="1">
    <location>
        <begin position="1"/>
        <end position="22"/>
    </location>
</feature>
<keyword evidence="3" id="KW-1185">Reference proteome</keyword>
<feature type="chain" id="PRO_5046260162" description="Lipoprotein" evidence="1">
    <location>
        <begin position="23"/>
        <end position="194"/>
    </location>
</feature>
<dbReference type="EMBL" id="BTPE01000002">
    <property type="protein sequence ID" value="GMQ32171.1"/>
    <property type="molecule type" value="Genomic_DNA"/>
</dbReference>
<reference evidence="2 3" key="1">
    <citation type="submission" date="2023-08" db="EMBL/GenBank/DDBJ databases">
        <title>Draft genome sequence of Algoriphagus taiwanensis.</title>
        <authorList>
            <person name="Takatani N."/>
            <person name="Hosokawa M."/>
            <person name="Sawabe T."/>
        </authorList>
    </citation>
    <scope>NUCLEOTIDE SEQUENCE [LARGE SCALE GENOMIC DNA]</scope>
    <source>
        <strain evidence="2 3">JCM 19755</strain>
    </source>
</reference>
<sequence>MKRIFQLTILALLVLGCTSKNTDDVSFSSGTAKVESGEDYFTLSIERLSDGKTFETTRTGPQESVFASFANQEDDQGVKFRHVHLSFPVGLKNFKIAFHGDQPGNYSIGEVRGIYKSHINISQMLDGEFASLEAKEATINITRIKSKEGKVTQATLGVTDGYVDMEGSFEGVFTDGKQDYHVSGTFKTWNNLTD</sequence>
<dbReference type="Proteomes" id="UP001307705">
    <property type="component" value="Unassembled WGS sequence"/>
</dbReference>
<gene>
    <name evidence="2" type="ORF">Ataiwa_04430</name>
</gene>
<evidence type="ECO:0008006" key="4">
    <source>
        <dbReference type="Google" id="ProtNLM"/>
    </source>
</evidence>
<comment type="caution">
    <text evidence="2">The sequence shown here is derived from an EMBL/GenBank/DDBJ whole genome shotgun (WGS) entry which is preliminary data.</text>
</comment>
<evidence type="ECO:0000313" key="3">
    <source>
        <dbReference type="Proteomes" id="UP001307705"/>
    </source>
</evidence>
<dbReference type="PROSITE" id="PS51257">
    <property type="entry name" value="PROKAR_LIPOPROTEIN"/>
    <property type="match status" value="1"/>
</dbReference>
<dbReference type="RefSeq" id="WP_338226986.1">
    <property type="nucleotide sequence ID" value="NZ_BTPE01000002.1"/>
</dbReference>
<name>A0ABQ6PW34_9BACT</name>
<organism evidence="2 3">
    <name type="scientific">Algoriphagus taiwanensis</name>
    <dbReference type="NCBI Taxonomy" id="1445656"/>
    <lineage>
        <taxon>Bacteria</taxon>
        <taxon>Pseudomonadati</taxon>
        <taxon>Bacteroidota</taxon>
        <taxon>Cytophagia</taxon>
        <taxon>Cytophagales</taxon>
        <taxon>Cyclobacteriaceae</taxon>
        <taxon>Algoriphagus</taxon>
    </lineage>
</organism>
<evidence type="ECO:0000313" key="2">
    <source>
        <dbReference type="EMBL" id="GMQ32171.1"/>
    </source>
</evidence>
<protein>
    <recommendedName>
        <fullName evidence="4">Lipoprotein</fullName>
    </recommendedName>
</protein>
<accession>A0ABQ6PW34</accession>
<proteinExistence type="predicted"/>
<keyword evidence="1" id="KW-0732">Signal</keyword>